<evidence type="ECO:0000313" key="6">
    <source>
        <dbReference type="Proteomes" id="UP001238601"/>
    </source>
</evidence>
<dbReference type="AlphaFoldDB" id="A0A6I4UGQ7"/>
<dbReference type="Pfam" id="PF18557">
    <property type="entry name" value="NepR"/>
    <property type="match status" value="1"/>
</dbReference>
<feature type="domain" description="Anti-sigma factor NepR" evidence="2">
    <location>
        <begin position="30"/>
        <end position="62"/>
    </location>
</feature>
<dbReference type="Proteomes" id="UP001238601">
    <property type="component" value="Unassembled WGS sequence"/>
</dbReference>
<proteinExistence type="predicted"/>
<feature type="compositionally biased region" description="Polar residues" evidence="1">
    <location>
        <begin position="1"/>
        <end position="10"/>
    </location>
</feature>
<dbReference type="RefSeq" id="WP_082835656.1">
    <property type="nucleotide sequence ID" value="NZ_JAUSWK010000003.1"/>
</dbReference>
<reference evidence="4 5" key="1">
    <citation type="submission" date="2019-12" db="EMBL/GenBank/DDBJ databases">
        <title>Genomic-based taxomic classification of the family Erythrobacteraceae.</title>
        <authorList>
            <person name="Xu L."/>
        </authorList>
    </citation>
    <scope>NUCLEOTIDE SEQUENCE [LARGE SCALE GENOMIC DNA]</scope>
    <source>
        <strain evidence="4 5">CGMCC 1.8703</strain>
    </source>
</reference>
<name>A0A6I4UGQ7_9SPHN</name>
<evidence type="ECO:0000259" key="2">
    <source>
        <dbReference type="Pfam" id="PF18557"/>
    </source>
</evidence>
<feature type="region of interest" description="Disordered" evidence="1">
    <location>
        <begin position="1"/>
        <end position="34"/>
    </location>
</feature>
<dbReference type="EMBL" id="WTYG01000004">
    <property type="protein sequence ID" value="MXP36675.1"/>
    <property type="molecule type" value="Genomic_DNA"/>
</dbReference>
<sequence>MSSDTPNTPQRAPAGGPPPHPSAPGKEQDPDWANGLRQLYDSVVEEPLPDSFQDLLDKLDVKD</sequence>
<gene>
    <name evidence="4" type="ORF">GRI55_13005</name>
    <name evidence="3" type="ORF">QOZ97_002530</name>
</gene>
<accession>A0A6I4UGQ7</accession>
<reference evidence="3 6" key="2">
    <citation type="submission" date="2023-07" db="EMBL/GenBank/DDBJ databases">
        <title>Genomic Encyclopedia of Type Strains, Phase IV (KMG-IV): sequencing the most valuable type-strain genomes for metagenomic binning, comparative biology and taxonomic classification.</title>
        <authorList>
            <person name="Goeker M."/>
        </authorList>
    </citation>
    <scope>NUCLEOTIDE SEQUENCE [LARGE SCALE GENOMIC DNA]</scope>
    <source>
        <strain evidence="3 6">DSM 14432</strain>
    </source>
</reference>
<dbReference type="InterPro" id="IPR041649">
    <property type="entry name" value="NepR"/>
</dbReference>
<comment type="caution">
    <text evidence="4">The sequence shown here is derived from an EMBL/GenBank/DDBJ whole genome shotgun (WGS) entry which is preliminary data.</text>
</comment>
<dbReference type="GeneID" id="93687350"/>
<dbReference type="EMBL" id="JAUSWK010000003">
    <property type="protein sequence ID" value="MDQ0566983.1"/>
    <property type="molecule type" value="Genomic_DNA"/>
</dbReference>
<evidence type="ECO:0000313" key="4">
    <source>
        <dbReference type="EMBL" id="MXP36675.1"/>
    </source>
</evidence>
<protein>
    <recommendedName>
        <fullName evidence="2">Anti-sigma factor NepR domain-containing protein</fullName>
    </recommendedName>
</protein>
<evidence type="ECO:0000313" key="3">
    <source>
        <dbReference type="EMBL" id="MDQ0566983.1"/>
    </source>
</evidence>
<evidence type="ECO:0000313" key="5">
    <source>
        <dbReference type="Proteomes" id="UP000439914"/>
    </source>
</evidence>
<dbReference type="Proteomes" id="UP000439914">
    <property type="component" value="Unassembled WGS sequence"/>
</dbReference>
<keyword evidence="6" id="KW-1185">Reference proteome</keyword>
<organism evidence="4 5">
    <name type="scientific">Qipengyuania citrea</name>
    <dbReference type="NCBI Taxonomy" id="225971"/>
    <lineage>
        <taxon>Bacteria</taxon>
        <taxon>Pseudomonadati</taxon>
        <taxon>Pseudomonadota</taxon>
        <taxon>Alphaproteobacteria</taxon>
        <taxon>Sphingomonadales</taxon>
        <taxon>Erythrobacteraceae</taxon>
        <taxon>Qipengyuania</taxon>
    </lineage>
</organism>
<evidence type="ECO:0000256" key="1">
    <source>
        <dbReference type="SAM" id="MobiDB-lite"/>
    </source>
</evidence>